<dbReference type="SMART" id="SM00564">
    <property type="entry name" value="PQQ"/>
    <property type="match status" value="5"/>
</dbReference>
<feature type="domain" description="Cytochrome c" evidence="14">
    <location>
        <begin position="630"/>
        <end position="708"/>
    </location>
</feature>
<comment type="cofactor">
    <cofactor evidence="11">
        <name>pyrroloquinoline quinone</name>
        <dbReference type="ChEBI" id="CHEBI:58442"/>
    </cofactor>
    <text evidence="11">Binds 1 PQQ group per subunit.</text>
</comment>
<feature type="binding site" evidence="11">
    <location>
        <position position="366"/>
    </location>
    <ligand>
        <name>pyrroloquinoline quinone</name>
        <dbReference type="ChEBI" id="CHEBI:58442"/>
    </ligand>
</feature>
<evidence type="ECO:0000256" key="7">
    <source>
        <dbReference type="ARBA" id="ARBA00023002"/>
    </source>
</evidence>
<dbReference type="PROSITE" id="PS51007">
    <property type="entry name" value="CYTC"/>
    <property type="match status" value="1"/>
</dbReference>
<dbReference type="EMBL" id="JAHGAW010000002">
    <property type="protein sequence ID" value="MBT2186067.1"/>
    <property type="molecule type" value="Genomic_DNA"/>
</dbReference>
<reference evidence="15" key="1">
    <citation type="submission" date="2021-05" db="EMBL/GenBank/DDBJ databases">
        <title>Genome of Sphingobium sp. strain.</title>
        <authorList>
            <person name="Fan R."/>
        </authorList>
    </citation>
    <scope>NUCLEOTIDE SEQUENCE</scope>
    <source>
        <strain evidence="15">H33</strain>
    </source>
</reference>
<evidence type="ECO:0000256" key="4">
    <source>
        <dbReference type="ARBA" id="ARBA00022729"/>
    </source>
</evidence>
<feature type="binding site" description="axial binding residue" evidence="12">
    <location>
        <position position="647"/>
    </location>
    <ligand>
        <name>heme c</name>
        <dbReference type="ChEBI" id="CHEBI:61717"/>
    </ligand>
    <ligandPart>
        <name>Fe</name>
        <dbReference type="ChEBI" id="CHEBI:18248"/>
    </ligandPart>
</feature>
<dbReference type="GO" id="GO:0016614">
    <property type="term" value="F:oxidoreductase activity, acting on CH-OH group of donors"/>
    <property type="evidence" value="ECO:0007669"/>
    <property type="project" value="InterPro"/>
</dbReference>
<feature type="binding site" evidence="12">
    <location>
        <position position="218"/>
    </location>
    <ligand>
        <name>Ca(2+)</name>
        <dbReference type="ChEBI" id="CHEBI:29108"/>
    </ligand>
</feature>
<dbReference type="GO" id="GO:0009055">
    <property type="term" value="F:electron transfer activity"/>
    <property type="evidence" value="ECO:0007669"/>
    <property type="project" value="InterPro"/>
</dbReference>
<evidence type="ECO:0000256" key="9">
    <source>
        <dbReference type="ARBA" id="ARBA00023157"/>
    </source>
</evidence>
<evidence type="ECO:0000256" key="5">
    <source>
        <dbReference type="ARBA" id="ARBA00022837"/>
    </source>
</evidence>
<accession>A0A9X1D9W8</accession>
<name>A0A9X1D9W8_9SPHN</name>
<evidence type="ECO:0000256" key="13">
    <source>
        <dbReference type="SAM" id="SignalP"/>
    </source>
</evidence>
<keyword evidence="5 12" id="KW-0106">Calcium</keyword>
<dbReference type="EC" id="1.1.2.-" evidence="15"/>
<feature type="binding site" description="covalent" evidence="11">
    <location>
        <position position="646"/>
    </location>
    <ligand>
        <name>heme c</name>
        <dbReference type="ChEBI" id="CHEBI:61717"/>
    </ligand>
</feature>
<feature type="binding site" evidence="12">
    <location>
        <position position="294"/>
    </location>
    <ligand>
        <name>Ca(2+)</name>
        <dbReference type="ChEBI" id="CHEBI:29108"/>
    </ligand>
</feature>
<dbReference type="Gene3D" id="1.10.760.10">
    <property type="entry name" value="Cytochrome c-like domain"/>
    <property type="match status" value="1"/>
</dbReference>
<keyword evidence="8 12" id="KW-0408">Iron</keyword>
<feature type="binding site" description="axial binding residue" evidence="12">
    <location>
        <position position="686"/>
    </location>
    <ligand>
        <name>heme c</name>
        <dbReference type="ChEBI" id="CHEBI:61717"/>
    </ligand>
    <ligandPart>
        <name>Fe</name>
        <dbReference type="ChEBI" id="CHEBI:18248"/>
    </ligandPart>
</feature>
<evidence type="ECO:0000256" key="12">
    <source>
        <dbReference type="PIRSR" id="PIRSR617512-3"/>
    </source>
</evidence>
<feature type="binding site" evidence="11">
    <location>
        <position position="200"/>
    </location>
    <ligand>
        <name>pyrroloquinoline quinone</name>
        <dbReference type="ChEBI" id="CHEBI:58442"/>
    </ligand>
</feature>
<comment type="caution">
    <text evidence="15">The sequence shown here is derived from an EMBL/GenBank/DDBJ whole genome shotgun (WGS) entry which is preliminary data.</text>
</comment>
<protein>
    <submittedName>
        <fullName evidence="15">PQQ-dependent dehydrogenase, methanol/ethanol family</fullName>
        <ecNumber evidence="15">1.1.2.-</ecNumber>
    </submittedName>
</protein>
<dbReference type="GO" id="GO:0020037">
    <property type="term" value="F:heme binding"/>
    <property type="evidence" value="ECO:0007669"/>
    <property type="project" value="InterPro"/>
</dbReference>
<feature type="binding site" description="covalent" evidence="11">
    <location>
        <position position="643"/>
    </location>
    <ligand>
        <name>heme c</name>
        <dbReference type="ChEBI" id="CHEBI:61717"/>
    </ligand>
</feature>
<dbReference type="InterPro" id="IPR009056">
    <property type="entry name" value="Cyt_c-like_dom"/>
</dbReference>
<dbReference type="InterPro" id="IPR036909">
    <property type="entry name" value="Cyt_c-like_dom_sf"/>
</dbReference>
<feature type="signal peptide" evidence="13">
    <location>
        <begin position="1"/>
        <end position="28"/>
    </location>
</feature>
<comment type="similarity">
    <text evidence="1">Belongs to the bacterial PQQ dehydrogenase family.</text>
</comment>
<organism evidence="15 16">
    <name type="scientific">Sphingobium nicotianae</name>
    <dbReference type="NCBI Taxonomy" id="2782607"/>
    <lineage>
        <taxon>Bacteria</taxon>
        <taxon>Pseudomonadati</taxon>
        <taxon>Pseudomonadota</taxon>
        <taxon>Alphaproteobacteria</taxon>
        <taxon>Sphingomonadales</taxon>
        <taxon>Sphingomonadaceae</taxon>
        <taxon>Sphingobium</taxon>
    </lineage>
</organism>
<evidence type="ECO:0000256" key="3">
    <source>
        <dbReference type="ARBA" id="ARBA00022723"/>
    </source>
</evidence>
<keyword evidence="9" id="KW-1015">Disulfide bond</keyword>
<evidence type="ECO:0000256" key="11">
    <source>
        <dbReference type="PIRSR" id="PIRSR617512-2"/>
    </source>
</evidence>
<keyword evidence="6 11" id="KW-0634">PQQ</keyword>
<feature type="chain" id="PRO_5040991426" evidence="13">
    <location>
        <begin position="29"/>
        <end position="721"/>
    </location>
</feature>
<keyword evidence="7 15" id="KW-0560">Oxidoreductase</keyword>
<evidence type="ECO:0000256" key="2">
    <source>
        <dbReference type="ARBA" id="ARBA00022617"/>
    </source>
</evidence>
<evidence type="ECO:0000313" key="15">
    <source>
        <dbReference type="EMBL" id="MBT2186067.1"/>
    </source>
</evidence>
<dbReference type="Proteomes" id="UP001138757">
    <property type="component" value="Unassembled WGS sequence"/>
</dbReference>
<dbReference type="NCBIfam" id="TIGR03075">
    <property type="entry name" value="PQQ_enz_alc_DH"/>
    <property type="match status" value="1"/>
</dbReference>
<comment type="cofactor">
    <cofactor evidence="11">
        <name>heme c</name>
        <dbReference type="ChEBI" id="CHEBI:61717"/>
    </cofactor>
    <text evidence="11">Binds 1 heme c group per subunit.</text>
</comment>
<dbReference type="PANTHER" id="PTHR32303">
    <property type="entry name" value="QUINOPROTEIN ALCOHOL DEHYDROGENASE (CYTOCHROME C)"/>
    <property type="match status" value="1"/>
</dbReference>
<dbReference type="InterPro" id="IPR011047">
    <property type="entry name" value="Quinoprotein_ADH-like_sf"/>
</dbReference>
<evidence type="ECO:0000259" key="14">
    <source>
        <dbReference type="PROSITE" id="PS51007"/>
    </source>
</evidence>
<dbReference type="InterPro" id="IPR017512">
    <property type="entry name" value="PQQ_MeOH/EtOH_DH"/>
</dbReference>
<feature type="binding site" evidence="12">
    <location>
        <position position="339"/>
    </location>
    <ligand>
        <name>Ca(2+)</name>
        <dbReference type="ChEBI" id="CHEBI:29108"/>
    </ligand>
</feature>
<dbReference type="SUPFAM" id="SSF50998">
    <property type="entry name" value="Quinoprotein alcohol dehydrogenase-like"/>
    <property type="match status" value="1"/>
</dbReference>
<evidence type="ECO:0000256" key="1">
    <source>
        <dbReference type="ARBA" id="ARBA00008156"/>
    </source>
</evidence>
<evidence type="ECO:0000256" key="10">
    <source>
        <dbReference type="PIRSR" id="PIRSR617512-1"/>
    </source>
</evidence>
<keyword evidence="16" id="KW-1185">Reference proteome</keyword>
<dbReference type="Pfam" id="PF01011">
    <property type="entry name" value="PQQ"/>
    <property type="match status" value="2"/>
</dbReference>
<dbReference type="AlphaFoldDB" id="A0A9X1D9W8"/>
<keyword evidence="2 11" id="KW-0349">Heme</keyword>
<keyword evidence="4 13" id="KW-0732">Signal</keyword>
<gene>
    <name evidence="15" type="ORF">KK488_03825</name>
</gene>
<dbReference type="GO" id="GO:0005509">
    <property type="term" value="F:calcium ion binding"/>
    <property type="evidence" value="ECO:0007669"/>
    <property type="project" value="InterPro"/>
</dbReference>
<dbReference type="GO" id="GO:0016020">
    <property type="term" value="C:membrane"/>
    <property type="evidence" value="ECO:0007669"/>
    <property type="project" value="InterPro"/>
</dbReference>
<evidence type="ECO:0000256" key="6">
    <source>
        <dbReference type="ARBA" id="ARBA00022891"/>
    </source>
</evidence>
<dbReference type="Gene3D" id="2.140.10.10">
    <property type="entry name" value="Quinoprotein alcohol dehydrogenase-like superfamily"/>
    <property type="match status" value="1"/>
</dbReference>
<dbReference type="SUPFAM" id="SSF46626">
    <property type="entry name" value="Cytochrome c"/>
    <property type="match status" value="1"/>
</dbReference>
<feature type="active site" description="Proton acceptor" evidence="10">
    <location>
        <position position="339"/>
    </location>
</feature>
<comment type="cofactor">
    <cofactor evidence="12">
        <name>Ca(2+)</name>
        <dbReference type="ChEBI" id="CHEBI:29108"/>
    </cofactor>
    <text evidence="12">Binds 1 Ca(2+) ion per subunit.</text>
</comment>
<proteinExistence type="inferred from homology"/>
<dbReference type="InterPro" id="IPR018391">
    <property type="entry name" value="PQQ_b-propeller_rpt"/>
</dbReference>
<feature type="binding site" evidence="11">
    <location>
        <position position="152"/>
    </location>
    <ligand>
        <name>pyrroloquinoline quinone</name>
        <dbReference type="ChEBI" id="CHEBI:58442"/>
    </ligand>
</feature>
<feature type="binding site" evidence="11">
    <location>
        <position position="274"/>
    </location>
    <ligand>
        <name>pyrroloquinoline quinone</name>
        <dbReference type="ChEBI" id="CHEBI:58442"/>
    </ligand>
</feature>
<feature type="binding site" evidence="11">
    <location>
        <begin position="216"/>
        <end position="217"/>
    </location>
    <ligand>
        <name>pyrroloquinoline quinone</name>
        <dbReference type="ChEBI" id="CHEBI:58442"/>
    </ligand>
</feature>
<evidence type="ECO:0000313" key="16">
    <source>
        <dbReference type="Proteomes" id="UP001138757"/>
    </source>
</evidence>
<dbReference type="InterPro" id="IPR002372">
    <property type="entry name" value="PQQ_rpt_dom"/>
</dbReference>
<sequence>MIIVIQSFRARALQSPILVAVAMVTALGACTSKSDGPTATPDSVDNAMLANETDGGNWASYGRTFNENHFSPLTQISDGNVAQLGLAWSLDIDTPLRADSQPLAVNGVIYIATGLSVVQAVKADTGKVLWRYDPKLVETIGTRKALPSWGIRGLAIWKDKVIVGLQDGRLVGINRASGKLAWSVQTLDAKSDKLGEVTITGAPRVFHGKVIIGFAGAERWARGAVSAFDADTGKFLWRFFTVPGNPADGFEDETQEKIAKTWSGEWWKYGGGGTVWNAMTYDPAFNRIYIGTGNGGPWNWKVRNPKGGDALFLASIVALDADTGKYVWHYQENPNEAWDYNSTMDIELATLSIDGKPRKVLMHAPKNGFFYLVDRASGKLISAEKIGKVTWASGIDLKTGRPIDVPGNRYENGPIAQWPGTYGTHNWQPMSFSPQTSLAYIPTIHQADIYSAKGLAPKDWKRTPDSWNTGMSGDVGGLSIDANKFSSTLQAWDPVKQQAKWKVSTPGVVNGGTMATAGKLVFQGHVDGSFNAYQADNGKKLWRFEAGVSVLGAPISFLANGVQYVAVLAAPPSGSPGATLTVQAKYGWKYRESPKRLLVFKLGGTAKLPAGAAPERAEPLKDTTFKVDEKAALTGGVEFTNYCMGCHGAGAVAAGGAPDLRASPVVLDAESFKTVVHGGMLKPNGMPGFDTLSDQQLLQIRNYIRQQAAAKQDSKHRGSGP</sequence>
<dbReference type="Pfam" id="PF13442">
    <property type="entry name" value="Cytochrome_CBB3"/>
    <property type="match status" value="1"/>
</dbReference>
<feature type="binding site" evidence="11">
    <location>
        <begin position="426"/>
        <end position="427"/>
    </location>
    <ligand>
        <name>pyrroloquinoline quinone</name>
        <dbReference type="ChEBI" id="CHEBI:58442"/>
    </ligand>
</feature>
<keyword evidence="3 12" id="KW-0479">Metal-binding</keyword>
<evidence type="ECO:0000256" key="8">
    <source>
        <dbReference type="ARBA" id="ARBA00023004"/>
    </source>
</evidence>